<feature type="transmembrane region" description="Helical" evidence="2">
    <location>
        <begin position="627"/>
        <end position="649"/>
    </location>
</feature>
<evidence type="ECO:0000259" key="4">
    <source>
        <dbReference type="Pfam" id="PF16656"/>
    </source>
</evidence>
<keyword evidence="2" id="KW-1133">Transmembrane helix</keyword>
<dbReference type="Proteomes" id="UP000199701">
    <property type="component" value="Unassembled WGS sequence"/>
</dbReference>
<dbReference type="SUPFAM" id="SSF56300">
    <property type="entry name" value="Metallo-dependent phosphatases"/>
    <property type="match status" value="1"/>
</dbReference>
<evidence type="ECO:0000256" key="1">
    <source>
        <dbReference type="ARBA" id="ARBA00022729"/>
    </source>
</evidence>
<dbReference type="InterPro" id="IPR039331">
    <property type="entry name" value="PAPs-like"/>
</dbReference>
<dbReference type="InterPro" id="IPR015914">
    <property type="entry name" value="PAPs_N"/>
</dbReference>
<accession>A0A1I0PJB9</accession>
<dbReference type="PANTHER" id="PTHR22953">
    <property type="entry name" value="ACID PHOSPHATASE RELATED"/>
    <property type="match status" value="1"/>
</dbReference>
<dbReference type="GO" id="GO:0003993">
    <property type="term" value="F:acid phosphatase activity"/>
    <property type="evidence" value="ECO:0007669"/>
    <property type="project" value="InterPro"/>
</dbReference>
<dbReference type="SUPFAM" id="SSF49363">
    <property type="entry name" value="Purple acid phosphatase, N-terminal domain"/>
    <property type="match status" value="1"/>
</dbReference>
<evidence type="ECO:0000259" key="3">
    <source>
        <dbReference type="Pfam" id="PF00149"/>
    </source>
</evidence>
<dbReference type="Pfam" id="PF00149">
    <property type="entry name" value="Metallophos"/>
    <property type="match status" value="1"/>
</dbReference>
<sequence length="663" mass="72454">MKKMVGNKILKKVTAAILATTFIASSGYSIYAASLRESWNNAASTTTTGTTLQDGSVVYSNVYADPTAWASWKTDWDKIRKNYEQVALTPGKDASELNFGWYSYTEETPAVRLTDSQGNVTGQTFYGVQDKNSLSSVTENAVTTNLYPNKVKITGITKATTYYYQYFLDGGWSETFTYKSQNTDAFSVLYVGDPQIGASVGQAATETNAFTNTTEYYARNDAYNWNQTLNNAIKANPKLSFILSAGDQINQTSVDSAVKILEQQVEYSGFLYPSALRSIPIATVIGNHDSGSVNYKNHFNNPNSFTEEVGASTAGNDYFFSYGDALFVCINTNNYNCQTHKDLIDKAISAYPNAKWKVLMFHQDIYGSGADHSDSDGMILRTQLTPIIDKAGFDVVLQGHDHTYSRSYQISSDSNTYTAFGKTVDTKSSAFLTQNAACYNILTNIASTNKVINPKGTVYFEANSSTGSKFYQLITTQQNYIAARSQSWKPTYSVIDINDVSLTVRTYDAATNKELVADGGIQTAYTIVKSVEKTNLESKISEATNLLSDTSKYTQDSLANLQKVIAAAKVIFDNAESNSVAVASAYTSIDDAIKALINSDAQAVNTSYVQPAAATQQAGPVTGDNPMTLYICLVMAVLSSSLLITMYVADRKKRKAISNDECI</sequence>
<dbReference type="Pfam" id="PF16656">
    <property type="entry name" value="Pur_ac_phosph_N"/>
    <property type="match status" value="1"/>
</dbReference>
<dbReference type="Gene3D" id="1.20.1270.90">
    <property type="entry name" value="AF1782-like"/>
    <property type="match status" value="1"/>
</dbReference>
<proteinExistence type="predicted"/>
<keyword evidence="2" id="KW-0812">Transmembrane</keyword>
<reference evidence="5 6" key="1">
    <citation type="submission" date="2016-10" db="EMBL/GenBank/DDBJ databases">
        <authorList>
            <person name="de Groot N.N."/>
        </authorList>
    </citation>
    <scope>NUCLEOTIDE SEQUENCE [LARGE SCALE GENOMIC DNA]</scope>
    <source>
        <strain evidence="5 6">DSM 9179</strain>
    </source>
</reference>
<dbReference type="Gene3D" id="2.60.40.380">
    <property type="entry name" value="Purple acid phosphatase-like, N-terminal"/>
    <property type="match status" value="1"/>
</dbReference>
<keyword evidence="6" id="KW-1185">Reference proteome</keyword>
<dbReference type="InterPro" id="IPR004843">
    <property type="entry name" value="Calcineurin-like_PHP"/>
</dbReference>
<feature type="domain" description="Purple acid phosphatase N-terminal" evidence="4">
    <location>
        <begin position="84"/>
        <end position="179"/>
    </location>
</feature>
<dbReference type="STRING" id="99656.SAMN05421659_105133"/>
<evidence type="ECO:0000256" key="2">
    <source>
        <dbReference type="SAM" id="Phobius"/>
    </source>
</evidence>
<feature type="domain" description="Calcineurin-like phosphoesterase" evidence="3">
    <location>
        <begin position="188"/>
        <end position="404"/>
    </location>
</feature>
<protein>
    <submittedName>
        <fullName evidence="5">3',5'-cyclic AMP phosphodiesterase CpdA</fullName>
    </submittedName>
</protein>
<dbReference type="EMBL" id="FOJI01000005">
    <property type="protein sequence ID" value="SEW14544.1"/>
    <property type="molecule type" value="Genomic_DNA"/>
</dbReference>
<dbReference type="PANTHER" id="PTHR22953:SF153">
    <property type="entry name" value="PURPLE ACID PHOSPHATASE"/>
    <property type="match status" value="1"/>
</dbReference>
<evidence type="ECO:0000313" key="5">
    <source>
        <dbReference type="EMBL" id="SEW14544.1"/>
    </source>
</evidence>
<evidence type="ECO:0000313" key="6">
    <source>
        <dbReference type="Proteomes" id="UP000199701"/>
    </source>
</evidence>
<dbReference type="AlphaFoldDB" id="A0A1I0PJB9"/>
<dbReference type="InterPro" id="IPR008963">
    <property type="entry name" value="Purple_acid_Pase-like_N"/>
</dbReference>
<name>A0A1I0PJB9_9FIRM</name>
<dbReference type="Gene3D" id="3.60.21.10">
    <property type="match status" value="1"/>
</dbReference>
<gene>
    <name evidence="5" type="ORF">SAMN05421659_105133</name>
</gene>
<organism evidence="5 6">
    <name type="scientific">[Clostridium] fimetarium</name>
    <dbReference type="NCBI Taxonomy" id="99656"/>
    <lineage>
        <taxon>Bacteria</taxon>
        <taxon>Bacillati</taxon>
        <taxon>Bacillota</taxon>
        <taxon>Clostridia</taxon>
        <taxon>Lachnospirales</taxon>
        <taxon>Lachnospiraceae</taxon>
    </lineage>
</organism>
<keyword evidence="1" id="KW-0732">Signal</keyword>
<dbReference type="InterPro" id="IPR029052">
    <property type="entry name" value="Metallo-depent_PP-like"/>
</dbReference>
<dbReference type="GO" id="GO:0046872">
    <property type="term" value="F:metal ion binding"/>
    <property type="evidence" value="ECO:0007669"/>
    <property type="project" value="InterPro"/>
</dbReference>
<keyword evidence="2" id="KW-0472">Membrane</keyword>